<dbReference type="AlphaFoldDB" id="A0A7G9RW25"/>
<evidence type="ECO:0000256" key="1">
    <source>
        <dbReference type="ARBA" id="ARBA00006987"/>
    </source>
</evidence>
<dbReference type="CDD" id="cd07012">
    <property type="entry name" value="PBP2_Bug_TTT"/>
    <property type="match status" value="1"/>
</dbReference>
<dbReference type="Proteomes" id="UP000515811">
    <property type="component" value="Chromosome"/>
</dbReference>
<dbReference type="KEGG" id="drg:H9K76_23105"/>
<proteinExistence type="inferred from homology"/>
<protein>
    <submittedName>
        <fullName evidence="2">Tripartite tricarboxylate transporter substrate binding protein</fullName>
    </submittedName>
</protein>
<dbReference type="InterPro" id="IPR042100">
    <property type="entry name" value="Bug_dom1"/>
</dbReference>
<dbReference type="PIRSF" id="PIRSF017082">
    <property type="entry name" value="YflP"/>
    <property type="match status" value="1"/>
</dbReference>
<accession>A0A7G9RW25</accession>
<evidence type="ECO:0000313" key="3">
    <source>
        <dbReference type="Proteomes" id="UP000515811"/>
    </source>
</evidence>
<comment type="similarity">
    <text evidence="1">Belongs to the UPF0065 (bug) family.</text>
</comment>
<dbReference type="PANTHER" id="PTHR42928">
    <property type="entry name" value="TRICARBOXYLATE-BINDING PROTEIN"/>
    <property type="match status" value="1"/>
</dbReference>
<sequence>MTAIGLLATDLPAAAQGGNAASYPNAPVKLIVPYTAGGVTDIMGRLFAEQAGKRLGQPVIIENKTGANGTLGGVQMLSADPAGYSLTMLPIGTFRMPHITGAQFNPLKDFTYISVISGFNYYIAVNSNSPWMNMSDLIAYAKKSNGAVSYGTPGANSSQHIGMAQLGVQAKADWTHVPFKGDADAISALLGNHIQAVVSSSSILPYVNSGKIRVLASLGDVRSPDLPNAPTLKEQGFPIVHTSPMGIAGPKGMDPTVVKKLETAFREAYKDPEYQAGLKKLGMSAIYMNAADYTKYATETFNGEREALKSMGVEVK</sequence>
<evidence type="ECO:0000313" key="2">
    <source>
        <dbReference type="EMBL" id="QNN59800.1"/>
    </source>
</evidence>
<reference evidence="2 3" key="1">
    <citation type="submission" date="2020-08" db="EMBL/GenBank/DDBJ databases">
        <title>Genome sequence of Diaphorobacter ruginosibacter DSM 27467T.</title>
        <authorList>
            <person name="Hyun D.-W."/>
            <person name="Bae J.-W."/>
        </authorList>
    </citation>
    <scope>NUCLEOTIDE SEQUENCE [LARGE SCALE GENOMIC DNA]</scope>
    <source>
        <strain evidence="2 3">DSM 27467</strain>
    </source>
</reference>
<dbReference type="SUPFAM" id="SSF53850">
    <property type="entry name" value="Periplasmic binding protein-like II"/>
    <property type="match status" value="1"/>
</dbReference>
<gene>
    <name evidence="2" type="ORF">H9K76_23105</name>
</gene>
<name>A0A7G9RW25_9BURK</name>
<keyword evidence="3" id="KW-1185">Reference proteome</keyword>
<dbReference type="PANTHER" id="PTHR42928:SF5">
    <property type="entry name" value="BLR1237 PROTEIN"/>
    <property type="match status" value="1"/>
</dbReference>
<dbReference type="EMBL" id="CP060714">
    <property type="protein sequence ID" value="QNN59800.1"/>
    <property type="molecule type" value="Genomic_DNA"/>
</dbReference>
<dbReference type="InterPro" id="IPR005064">
    <property type="entry name" value="BUG"/>
</dbReference>
<dbReference type="Gene3D" id="3.40.190.150">
    <property type="entry name" value="Bordetella uptake gene, domain 1"/>
    <property type="match status" value="1"/>
</dbReference>
<dbReference type="Gene3D" id="3.40.190.10">
    <property type="entry name" value="Periplasmic binding protein-like II"/>
    <property type="match status" value="1"/>
</dbReference>
<dbReference type="Pfam" id="PF03401">
    <property type="entry name" value="TctC"/>
    <property type="match status" value="1"/>
</dbReference>
<organism evidence="2 3">
    <name type="scientific">Diaphorobacter ruginosibacter</name>
    <dbReference type="NCBI Taxonomy" id="1715720"/>
    <lineage>
        <taxon>Bacteria</taxon>
        <taxon>Pseudomonadati</taxon>
        <taxon>Pseudomonadota</taxon>
        <taxon>Betaproteobacteria</taxon>
        <taxon>Burkholderiales</taxon>
        <taxon>Comamonadaceae</taxon>
        <taxon>Diaphorobacter</taxon>
    </lineage>
</organism>